<dbReference type="Pfam" id="PF00561">
    <property type="entry name" value="Abhydrolase_1"/>
    <property type="match status" value="1"/>
</dbReference>
<dbReference type="PANTHER" id="PTHR43265">
    <property type="entry name" value="ESTERASE ESTD"/>
    <property type="match status" value="1"/>
</dbReference>
<keyword evidence="3" id="KW-1185">Reference proteome</keyword>
<reference evidence="3" key="1">
    <citation type="submission" date="2017-05" db="EMBL/GenBank/DDBJ databases">
        <authorList>
            <person name="Sung H."/>
        </authorList>
    </citation>
    <scope>NUCLEOTIDE SEQUENCE [LARGE SCALE GENOMIC DNA]</scope>
    <source>
        <strain evidence="3">AR23208</strain>
    </source>
</reference>
<evidence type="ECO:0000313" key="2">
    <source>
        <dbReference type="EMBL" id="ARU62165.1"/>
    </source>
</evidence>
<dbReference type="PANTHER" id="PTHR43265:SF1">
    <property type="entry name" value="ESTERASE ESTD"/>
    <property type="match status" value="1"/>
</dbReference>
<feature type="domain" description="AB hydrolase-1" evidence="1">
    <location>
        <begin position="30"/>
        <end position="166"/>
    </location>
</feature>
<dbReference type="AlphaFoldDB" id="A0A1Y0IRT6"/>
<evidence type="ECO:0000259" key="1">
    <source>
        <dbReference type="Pfam" id="PF00561"/>
    </source>
</evidence>
<accession>A0A1Y0IRT6</accession>
<organism evidence="2 3">
    <name type="scientific">Tumebacillus avium</name>
    <dbReference type="NCBI Taxonomy" id="1903704"/>
    <lineage>
        <taxon>Bacteria</taxon>
        <taxon>Bacillati</taxon>
        <taxon>Bacillota</taxon>
        <taxon>Bacilli</taxon>
        <taxon>Bacillales</taxon>
        <taxon>Alicyclobacillaceae</taxon>
        <taxon>Tumebacillus</taxon>
    </lineage>
</organism>
<dbReference type="Gene3D" id="3.40.50.1820">
    <property type="entry name" value="alpha/beta hydrolase"/>
    <property type="match status" value="1"/>
</dbReference>
<keyword evidence="2" id="KW-0378">Hydrolase</keyword>
<dbReference type="GO" id="GO:0052689">
    <property type="term" value="F:carboxylic ester hydrolase activity"/>
    <property type="evidence" value="ECO:0007669"/>
    <property type="project" value="TreeGrafter"/>
</dbReference>
<dbReference type="InterPro" id="IPR000073">
    <property type="entry name" value="AB_hydrolase_1"/>
</dbReference>
<sequence length="252" mass="27954">MQRAIELEYKGQILRGMEHMPERKEGERVPAVILYHGFTGTKLEPHRIFLKICLALEGMGIACFRFDFLGSGESDGNFEEMTVSGEIAEAGAILDLIKGDPRVDPERVTLLGMSLGGLVASVLAGERAQDVHKLVLLAPAGEMYLLIKDMVDGVLAVPDLQVYDFNGNLIGRPFAEDLKTLNVFERSKGYQGDVMIVHGTKDPTVPYQVSLAYQAQSYEGRALVHLIEDADHTFNKTLWEQDVIGKICDFLR</sequence>
<dbReference type="RefSeq" id="WP_087457527.1">
    <property type="nucleotide sequence ID" value="NZ_CP021434.1"/>
</dbReference>
<gene>
    <name evidence="2" type="ORF">CBW65_15005</name>
</gene>
<dbReference type="EMBL" id="CP021434">
    <property type="protein sequence ID" value="ARU62165.1"/>
    <property type="molecule type" value="Genomic_DNA"/>
</dbReference>
<name>A0A1Y0IRT6_9BACL</name>
<dbReference type="InterPro" id="IPR029058">
    <property type="entry name" value="AB_hydrolase_fold"/>
</dbReference>
<dbReference type="Proteomes" id="UP000195437">
    <property type="component" value="Chromosome"/>
</dbReference>
<evidence type="ECO:0000313" key="3">
    <source>
        <dbReference type="Proteomes" id="UP000195437"/>
    </source>
</evidence>
<dbReference type="OrthoDB" id="9780269at2"/>
<proteinExistence type="predicted"/>
<dbReference type="KEGG" id="tum:CBW65_15005"/>
<dbReference type="InterPro" id="IPR053145">
    <property type="entry name" value="AB_hydrolase_Est10"/>
</dbReference>
<protein>
    <submittedName>
        <fullName evidence="2">Alpha/beta hydrolase</fullName>
    </submittedName>
</protein>
<dbReference type="SUPFAM" id="SSF53474">
    <property type="entry name" value="alpha/beta-Hydrolases"/>
    <property type="match status" value="1"/>
</dbReference>